<organism evidence="1 2">
    <name type="scientific">Smittium mucronatum</name>
    <dbReference type="NCBI Taxonomy" id="133383"/>
    <lineage>
        <taxon>Eukaryota</taxon>
        <taxon>Fungi</taxon>
        <taxon>Fungi incertae sedis</taxon>
        <taxon>Zoopagomycota</taxon>
        <taxon>Kickxellomycotina</taxon>
        <taxon>Harpellomycetes</taxon>
        <taxon>Harpellales</taxon>
        <taxon>Legeriomycetaceae</taxon>
        <taxon>Smittium</taxon>
    </lineage>
</organism>
<proteinExistence type="predicted"/>
<comment type="caution">
    <text evidence="1">The sequence shown here is derived from an EMBL/GenBank/DDBJ whole genome shotgun (WGS) entry which is preliminary data.</text>
</comment>
<dbReference type="EMBL" id="LSSL01007641">
    <property type="protein sequence ID" value="OLY77823.1"/>
    <property type="molecule type" value="Genomic_DNA"/>
</dbReference>
<sequence>MFECSNFEVFNDETMNQSTGGYLNQEDIGYRNQYSCANKSKSSLKSSQIMTFGSGYRVFEFEMEIGCFIECDIYGFDLFRD</sequence>
<evidence type="ECO:0000313" key="2">
    <source>
        <dbReference type="Proteomes" id="UP000187455"/>
    </source>
</evidence>
<dbReference type="Proteomes" id="UP000187455">
    <property type="component" value="Unassembled WGS sequence"/>
</dbReference>
<dbReference type="AlphaFoldDB" id="A0A1R0GLP6"/>
<evidence type="ECO:0000313" key="1">
    <source>
        <dbReference type="EMBL" id="OLY77823.1"/>
    </source>
</evidence>
<gene>
    <name evidence="1" type="ORF">AYI68_g8145</name>
</gene>
<accession>A0A1R0GLP6</accession>
<name>A0A1R0GLP6_9FUNG</name>
<reference evidence="1 2" key="1">
    <citation type="journal article" date="2016" name="Mol. Biol. Evol.">
        <title>Genome-Wide Survey of Gut Fungi (Harpellales) Reveals the First Horizontally Transferred Ubiquitin Gene from a Mosquito Host.</title>
        <authorList>
            <person name="Wang Y."/>
            <person name="White M.M."/>
            <person name="Kvist S."/>
            <person name="Moncalvo J.M."/>
        </authorList>
    </citation>
    <scope>NUCLEOTIDE SEQUENCE [LARGE SCALE GENOMIC DNA]</scope>
    <source>
        <strain evidence="1 2">ALG-7-W6</strain>
    </source>
</reference>
<keyword evidence="2" id="KW-1185">Reference proteome</keyword>
<protein>
    <submittedName>
        <fullName evidence="1">Uncharacterized protein</fullName>
    </submittedName>
</protein>